<gene>
    <name evidence="7" type="ORF">SeMB42_g00277</name>
</gene>
<dbReference type="GO" id="GO:0016075">
    <property type="term" value="P:rRNA catabolic process"/>
    <property type="evidence" value="ECO:0007669"/>
    <property type="project" value="TreeGrafter"/>
</dbReference>
<dbReference type="GO" id="GO:0000176">
    <property type="term" value="C:nuclear exosome (RNase complex)"/>
    <property type="evidence" value="ECO:0007669"/>
    <property type="project" value="TreeGrafter"/>
</dbReference>
<protein>
    <recommendedName>
        <fullName evidence="6">Exoribonuclease phosphorolytic domain-containing protein</fullName>
    </recommendedName>
</protein>
<comment type="similarity">
    <text evidence="2">Belongs to the RNase PH family.</text>
</comment>
<dbReference type="VEuPathDB" id="FungiDB:SeMB42_g00277"/>
<dbReference type="CDD" id="cd11372">
    <property type="entry name" value="RNase_PH_RRP46"/>
    <property type="match status" value="1"/>
</dbReference>
<comment type="subcellular location">
    <subcellularLocation>
        <location evidence="1">Nucleus</location>
    </subcellularLocation>
</comment>
<evidence type="ECO:0000256" key="4">
    <source>
        <dbReference type="ARBA" id="ARBA00022835"/>
    </source>
</evidence>
<evidence type="ECO:0000259" key="6">
    <source>
        <dbReference type="Pfam" id="PF01138"/>
    </source>
</evidence>
<feature type="domain" description="Exoribonuclease phosphorolytic" evidence="6">
    <location>
        <begin position="77"/>
        <end position="201"/>
    </location>
</feature>
<dbReference type="Proteomes" id="UP000317494">
    <property type="component" value="Unassembled WGS sequence"/>
</dbReference>
<dbReference type="PANTHER" id="PTHR11953">
    <property type="entry name" value="EXOSOME COMPLEX COMPONENT"/>
    <property type="match status" value="1"/>
</dbReference>
<reference evidence="7 8" key="1">
    <citation type="journal article" date="2019" name="Sci. Rep.">
        <title>Comparative genomics of chytrid fungi reveal insights into the obligate biotrophic and pathogenic lifestyle of Synchytrium endobioticum.</title>
        <authorList>
            <person name="van de Vossenberg B.T.L.H."/>
            <person name="Warris S."/>
            <person name="Nguyen H.D.T."/>
            <person name="van Gent-Pelzer M.P.E."/>
            <person name="Joly D.L."/>
            <person name="van de Geest H.C."/>
            <person name="Bonants P.J.M."/>
            <person name="Smith D.S."/>
            <person name="Levesque C.A."/>
            <person name="van der Lee T.A.J."/>
        </authorList>
    </citation>
    <scope>NUCLEOTIDE SEQUENCE [LARGE SCALE GENOMIC DNA]</scope>
    <source>
        <strain evidence="7 8">MB42</strain>
    </source>
</reference>
<keyword evidence="5" id="KW-0539">Nucleus</keyword>
<organism evidence="7 8">
    <name type="scientific">Synchytrium endobioticum</name>
    <dbReference type="NCBI Taxonomy" id="286115"/>
    <lineage>
        <taxon>Eukaryota</taxon>
        <taxon>Fungi</taxon>
        <taxon>Fungi incertae sedis</taxon>
        <taxon>Chytridiomycota</taxon>
        <taxon>Chytridiomycota incertae sedis</taxon>
        <taxon>Chytridiomycetes</taxon>
        <taxon>Synchytriales</taxon>
        <taxon>Synchytriaceae</taxon>
        <taxon>Synchytrium</taxon>
    </lineage>
</organism>
<dbReference type="GO" id="GO:0005730">
    <property type="term" value="C:nucleolus"/>
    <property type="evidence" value="ECO:0007669"/>
    <property type="project" value="TreeGrafter"/>
</dbReference>
<keyword evidence="8" id="KW-1185">Reference proteome</keyword>
<dbReference type="PANTHER" id="PTHR11953:SF1">
    <property type="entry name" value="EXOSOME COMPLEX COMPONENT RRP46"/>
    <property type="match status" value="1"/>
</dbReference>
<dbReference type="InterPro" id="IPR001247">
    <property type="entry name" value="ExoRNase_PH_dom1"/>
</dbReference>
<keyword evidence="3" id="KW-0698">rRNA processing</keyword>
<comment type="caution">
    <text evidence="7">The sequence shown here is derived from an EMBL/GenBank/DDBJ whole genome shotgun (WGS) entry which is preliminary data.</text>
</comment>
<dbReference type="GO" id="GO:0003723">
    <property type="term" value="F:RNA binding"/>
    <property type="evidence" value="ECO:0007669"/>
    <property type="project" value="TreeGrafter"/>
</dbReference>
<dbReference type="GO" id="GO:0000177">
    <property type="term" value="C:cytoplasmic exosome (RNase complex)"/>
    <property type="evidence" value="ECO:0007669"/>
    <property type="project" value="TreeGrafter"/>
</dbReference>
<dbReference type="SUPFAM" id="SSF55666">
    <property type="entry name" value="Ribonuclease PH domain 2-like"/>
    <property type="match status" value="1"/>
</dbReference>
<evidence type="ECO:0000256" key="1">
    <source>
        <dbReference type="ARBA" id="ARBA00004123"/>
    </source>
</evidence>
<sequence length="297" mass="31489">MPRVGLSGDPKATDSQRPGRSRLLGGIAVLLLDIDTKYSAYGEYSAYVTTLLAGLGMSGNCSPSMMRPDGREDVGKLRTLEAKVGLLNKPDGSAQFSCTSPNNAATSVLCSVYGPVEPLMRDEKLDKATVIVDVEPLSGPKNTSTTLLQYHIRQILTPLVLTALHPRTAISLTFQIMADDGGVLAACINSGIFALMDAGIPLKSLVAAISIGILSNGLLIIDPCEAECEGVSSLHMFALEGRNDQVGNTLGNLSVGVYSRDDYVACHDVAKSAVAALFQFMRQTMQGKIVGEIRIPM</sequence>
<accession>A0A507DT84</accession>
<evidence type="ECO:0000256" key="3">
    <source>
        <dbReference type="ARBA" id="ARBA00022552"/>
    </source>
</evidence>
<dbReference type="InterPro" id="IPR027408">
    <property type="entry name" value="PNPase/RNase_PH_dom_sf"/>
</dbReference>
<dbReference type="InterPro" id="IPR050080">
    <property type="entry name" value="RNase_PH"/>
</dbReference>
<name>A0A507DT84_9FUNG</name>
<evidence type="ECO:0000256" key="5">
    <source>
        <dbReference type="ARBA" id="ARBA00023242"/>
    </source>
</evidence>
<keyword evidence="4" id="KW-0271">Exosome</keyword>
<dbReference type="Gene3D" id="3.30.230.70">
    <property type="entry name" value="GHMP Kinase, N-terminal domain"/>
    <property type="match status" value="1"/>
</dbReference>
<dbReference type="Pfam" id="PF01138">
    <property type="entry name" value="RNase_PH"/>
    <property type="match status" value="1"/>
</dbReference>
<evidence type="ECO:0000313" key="8">
    <source>
        <dbReference type="Proteomes" id="UP000317494"/>
    </source>
</evidence>
<dbReference type="GO" id="GO:0071028">
    <property type="term" value="P:nuclear mRNA surveillance"/>
    <property type="evidence" value="ECO:0007669"/>
    <property type="project" value="TreeGrafter"/>
</dbReference>
<evidence type="ECO:0000256" key="2">
    <source>
        <dbReference type="ARBA" id="ARBA00006678"/>
    </source>
</evidence>
<evidence type="ECO:0000313" key="7">
    <source>
        <dbReference type="EMBL" id="TPX54427.1"/>
    </source>
</evidence>
<dbReference type="GO" id="GO:0034475">
    <property type="term" value="P:U4 snRNA 3'-end processing"/>
    <property type="evidence" value="ECO:0007669"/>
    <property type="project" value="TreeGrafter"/>
</dbReference>
<dbReference type="SUPFAM" id="SSF54211">
    <property type="entry name" value="Ribosomal protein S5 domain 2-like"/>
    <property type="match status" value="1"/>
</dbReference>
<dbReference type="InterPro" id="IPR036345">
    <property type="entry name" value="ExoRNase_PH_dom2_sf"/>
</dbReference>
<dbReference type="EMBL" id="QEAN01000005">
    <property type="protein sequence ID" value="TPX54427.1"/>
    <property type="molecule type" value="Genomic_DNA"/>
</dbReference>
<dbReference type="InterPro" id="IPR020568">
    <property type="entry name" value="Ribosomal_Su5_D2-typ_SF"/>
</dbReference>
<dbReference type="AlphaFoldDB" id="A0A507DT84"/>
<proteinExistence type="inferred from homology"/>
<dbReference type="GO" id="GO:0071051">
    <property type="term" value="P:poly(A)-dependent snoRNA 3'-end processing"/>
    <property type="evidence" value="ECO:0007669"/>
    <property type="project" value="TreeGrafter"/>
</dbReference>
<dbReference type="GO" id="GO:0006364">
    <property type="term" value="P:rRNA processing"/>
    <property type="evidence" value="ECO:0007669"/>
    <property type="project" value="UniProtKB-KW"/>
</dbReference>
<dbReference type="STRING" id="286115.A0A507DT84"/>